<dbReference type="EMBL" id="GL379592">
    <property type="protein sequence ID" value="EFL91875.1"/>
    <property type="molecule type" value="Genomic_DNA"/>
</dbReference>
<dbReference type="HOGENOM" id="CLU_2300687_0_0_6"/>
<accession>E0WTJ0</accession>
<protein>
    <submittedName>
        <fullName evidence="1">Putative transporter</fullName>
    </submittedName>
</protein>
<evidence type="ECO:0000313" key="2">
    <source>
        <dbReference type="Proteomes" id="UP000005726"/>
    </source>
</evidence>
<gene>
    <name evidence="1" type="primary">ykgG</name>
    <name evidence="1" type="ORF">REG_1349</name>
</gene>
<reference evidence="1" key="1">
    <citation type="journal article" date="2009" name="Environ. Microbiol.">
        <title>Dynamics of genome evolution in facultative symbionts of aphids.</title>
        <authorList>
            <person name="Degnan P.H."/>
            <person name="Leonardo T.E."/>
            <person name="Cass B.N."/>
            <person name="Hurwitz B."/>
            <person name="Stern D."/>
            <person name="Gibbs R.A."/>
            <person name="Richards S."/>
            <person name="Moran N.A."/>
        </authorList>
    </citation>
    <scope>NUCLEOTIDE SEQUENCE [LARGE SCALE GENOMIC DNA]</scope>
    <source>
        <strain evidence="1">LSR1</strain>
    </source>
</reference>
<proteinExistence type="predicted"/>
<dbReference type="AlphaFoldDB" id="E0WTJ0"/>
<dbReference type="Proteomes" id="UP000005726">
    <property type="component" value="Unassembled WGS sequence"/>
</dbReference>
<name>E0WTJ0_9ENTR</name>
<sequence length="100" mass="10448">MMIMTIDPISSFAAVPGIVGLIGRFMPQADVNNTTQISKFNALLHAEKASEASASPMPPLALKEALTISANVAQLNNKVDWAAAAANKLVSAVNKVTSLQ</sequence>
<keyword evidence="2" id="KW-1185">Reference proteome</keyword>
<evidence type="ECO:0000313" key="1">
    <source>
        <dbReference type="EMBL" id="EFL91875.1"/>
    </source>
</evidence>
<organism evidence="1 2">
    <name type="scientific">Candidatus Regiella insecticola LSR1</name>
    <dbReference type="NCBI Taxonomy" id="663321"/>
    <lineage>
        <taxon>Bacteria</taxon>
        <taxon>Pseudomonadati</taxon>
        <taxon>Pseudomonadota</taxon>
        <taxon>Gammaproteobacteria</taxon>
        <taxon>Enterobacterales</taxon>
        <taxon>Enterobacteriaceae</taxon>
        <taxon>aphid secondary symbionts</taxon>
        <taxon>Candidatus Regiella</taxon>
    </lineage>
</organism>